<evidence type="ECO:0000256" key="5">
    <source>
        <dbReference type="ARBA" id="ARBA00022737"/>
    </source>
</evidence>
<evidence type="ECO:0000256" key="6">
    <source>
        <dbReference type="ARBA" id="ARBA00022792"/>
    </source>
</evidence>
<evidence type="ECO:0000256" key="11">
    <source>
        <dbReference type="RuleBase" id="RU000488"/>
    </source>
</evidence>
<dbReference type="GO" id="GO:0005315">
    <property type="term" value="F:phosphate transmembrane transporter activity"/>
    <property type="evidence" value="ECO:0007669"/>
    <property type="project" value="InterPro"/>
</dbReference>
<comment type="caution">
    <text evidence="12">The sequence shown here is derived from an EMBL/GenBank/DDBJ whole genome shotgun (WGS) entry which is preliminary data.</text>
</comment>
<keyword evidence="3 11" id="KW-0813">Transport</keyword>
<gene>
    <name evidence="12" type="ORF">AKO1_012439</name>
</gene>
<comment type="similarity">
    <text evidence="2 11">Belongs to the mitochondrial carrier (TC 2.A.29) family.</text>
</comment>
<accession>A0AAW2YZN9</accession>
<dbReference type="Proteomes" id="UP001431209">
    <property type="component" value="Unassembled WGS sequence"/>
</dbReference>
<keyword evidence="5" id="KW-0677">Repeat</keyword>
<dbReference type="PRINTS" id="PR00926">
    <property type="entry name" value="MITOCARRIER"/>
</dbReference>
<keyword evidence="4 10" id="KW-0812">Transmembrane</keyword>
<evidence type="ECO:0000256" key="4">
    <source>
        <dbReference type="ARBA" id="ARBA00022692"/>
    </source>
</evidence>
<dbReference type="InterPro" id="IPR023395">
    <property type="entry name" value="MCP_dom_sf"/>
</dbReference>
<evidence type="ECO:0000256" key="9">
    <source>
        <dbReference type="ARBA" id="ARBA00023136"/>
    </source>
</evidence>
<feature type="repeat" description="Solcar" evidence="10">
    <location>
        <begin position="16"/>
        <end position="101"/>
    </location>
</feature>
<dbReference type="InterPro" id="IPR002067">
    <property type="entry name" value="MCP"/>
</dbReference>
<feature type="repeat" description="Solcar" evidence="10">
    <location>
        <begin position="115"/>
        <end position="199"/>
    </location>
</feature>
<dbReference type="PROSITE" id="PS50920">
    <property type="entry name" value="SOLCAR"/>
    <property type="match status" value="3"/>
</dbReference>
<keyword evidence="13" id="KW-1185">Reference proteome</keyword>
<evidence type="ECO:0000256" key="3">
    <source>
        <dbReference type="ARBA" id="ARBA00022448"/>
    </source>
</evidence>
<dbReference type="SUPFAM" id="SSF103506">
    <property type="entry name" value="Mitochondrial carrier"/>
    <property type="match status" value="1"/>
</dbReference>
<dbReference type="PANTHER" id="PTHR45671:SF15">
    <property type="entry name" value="MIR1-PHOSPHATE TRANSPORTER OF THE MITOCHONDRIAL CARRIER (MCF) FAMILY"/>
    <property type="match status" value="1"/>
</dbReference>
<evidence type="ECO:0000256" key="2">
    <source>
        <dbReference type="ARBA" id="ARBA00006375"/>
    </source>
</evidence>
<dbReference type="AlphaFoldDB" id="A0AAW2YZN9"/>
<dbReference type="EMBL" id="JAOPGA020000791">
    <property type="protein sequence ID" value="KAL0481777.1"/>
    <property type="molecule type" value="Genomic_DNA"/>
</dbReference>
<organism evidence="12 13">
    <name type="scientific">Acrasis kona</name>
    <dbReference type="NCBI Taxonomy" id="1008807"/>
    <lineage>
        <taxon>Eukaryota</taxon>
        <taxon>Discoba</taxon>
        <taxon>Heterolobosea</taxon>
        <taxon>Tetramitia</taxon>
        <taxon>Eutetramitia</taxon>
        <taxon>Acrasidae</taxon>
        <taxon>Acrasis</taxon>
    </lineage>
</organism>
<keyword evidence="7" id="KW-1133">Transmembrane helix</keyword>
<dbReference type="GO" id="GO:0005743">
    <property type="term" value="C:mitochondrial inner membrane"/>
    <property type="evidence" value="ECO:0007669"/>
    <property type="project" value="UniProtKB-SubCell"/>
</dbReference>
<evidence type="ECO:0000256" key="8">
    <source>
        <dbReference type="ARBA" id="ARBA00023128"/>
    </source>
</evidence>
<evidence type="ECO:0000256" key="1">
    <source>
        <dbReference type="ARBA" id="ARBA00004448"/>
    </source>
</evidence>
<dbReference type="PANTHER" id="PTHR45671">
    <property type="entry name" value="SOLUTE CARRIER FAMILY 25 (MITOCHONDRIAL CARRIER PHOSPHATE CARRIER), MEMBER 3, LIKE-RELATED-RELATED"/>
    <property type="match status" value="1"/>
</dbReference>
<keyword evidence="9 10" id="KW-0472">Membrane</keyword>
<dbReference type="GO" id="GO:1990547">
    <property type="term" value="P:mitochondrial phosphate ion transmembrane transport"/>
    <property type="evidence" value="ECO:0007669"/>
    <property type="project" value="InterPro"/>
</dbReference>
<comment type="subcellular location">
    <subcellularLocation>
        <location evidence="1">Mitochondrion inner membrane</location>
        <topology evidence="1">Multi-pass membrane protein</topology>
    </subcellularLocation>
</comment>
<dbReference type="Gene3D" id="1.50.40.10">
    <property type="entry name" value="Mitochondrial carrier domain"/>
    <property type="match status" value="1"/>
</dbReference>
<dbReference type="InterPro" id="IPR044677">
    <property type="entry name" value="SLC25A3/Pic2/Mir1-like"/>
</dbReference>
<evidence type="ECO:0000313" key="13">
    <source>
        <dbReference type="Proteomes" id="UP001431209"/>
    </source>
</evidence>
<proteinExistence type="inferred from homology"/>
<sequence length="309" mass="33089">MIKHNDKTRTPTFTKLDYAKFFTAGAICCTLTHGATTPIDVVKTRIQIDPELKGFGMVRATKSILSTQSPSVLMTGFGATAVGYLIQGGTKFAGYEFFKKQFVDMTSSPESATSNRTLIYLSASTAAEFFADILLCPLEATRIRLVSDKSYATGLTSGFLKMARTEGLKGFYSGFIPLLCKQVPYAIGQFTTHEWLNEIIYKKIGNKKLSHLETTAVELSSGIGAGVVAAVLSHPADTLLSKINKGAGGDGSAMNKLIVLAKEAGPKGIWAGLGPRILMTSFLVAGQFVVYAQVKAALSAPQGIEIHKK</sequence>
<keyword evidence="6" id="KW-0999">Mitochondrion inner membrane</keyword>
<evidence type="ECO:0000313" key="12">
    <source>
        <dbReference type="EMBL" id="KAL0481777.1"/>
    </source>
</evidence>
<protein>
    <submittedName>
        <fullName evidence="12">Mitochondrial phosphate carrier protein</fullName>
    </submittedName>
</protein>
<name>A0AAW2YZN9_9EUKA</name>
<evidence type="ECO:0000256" key="7">
    <source>
        <dbReference type="ARBA" id="ARBA00022989"/>
    </source>
</evidence>
<evidence type="ECO:0000256" key="10">
    <source>
        <dbReference type="PROSITE-ProRule" id="PRU00282"/>
    </source>
</evidence>
<dbReference type="Pfam" id="PF00153">
    <property type="entry name" value="Mito_carr"/>
    <property type="match status" value="3"/>
</dbReference>
<keyword evidence="8" id="KW-0496">Mitochondrion</keyword>
<feature type="repeat" description="Solcar" evidence="10">
    <location>
        <begin position="213"/>
        <end position="297"/>
    </location>
</feature>
<dbReference type="InterPro" id="IPR018108">
    <property type="entry name" value="MCP_transmembrane"/>
</dbReference>
<reference evidence="12 13" key="1">
    <citation type="submission" date="2024-03" db="EMBL/GenBank/DDBJ databases">
        <title>The Acrasis kona genome and developmental transcriptomes reveal deep origins of eukaryotic multicellular pathways.</title>
        <authorList>
            <person name="Sheikh S."/>
            <person name="Fu C.-J."/>
            <person name="Brown M.W."/>
            <person name="Baldauf S.L."/>
        </authorList>
    </citation>
    <scope>NUCLEOTIDE SEQUENCE [LARGE SCALE GENOMIC DNA]</scope>
    <source>
        <strain evidence="12 13">ATCC MYA-3509</strain>
    </source>
</reference>